<proteinExistence type="predicted"/>
<dbReference type="InterPro" id="IPR006675">
    <property type="entry name" value="HDIG_dom"/>
</dbReference>
<dbReference type="EMBL" id="UAWC01000012">
    <property type="protein sequence ID" value="SQB34530.1"/>
    <property type="molecule type" value="Genomic_DNA"/>
</dbReference>
<dbReference type="InterPro" id="IPR006674">
    <property type="entry name" value="HD_domain"/>
</dbReference>
<protein>
    <submittedName>
        <fullName evidence="2">Metal dependent phosphohydrolase</fullName>
        <ecNumber evidence="2">3.1.4.52</ecNumber>
    </submittedName>
</protein>
<dbReference type="Pfam" id="PF01966">
    <property type="entry name" value="HD"/>
    <property type="match status" value="1"/>
</dbReference>
<sequence length="415" mass="47189">MDIDLNNVLLSLSIALDLAESSSVCDMGIVENHTNVNYSKHEFIYHSQKTAYIALEIAKDLQLSEHRKKILYVSSLLHDIGAASFLSSSHSSNKFMYKHCVDGSKVLKDFPFFPEVSKIVLFHHENYDGSGCLKLKGENIPLESQIIRLSDLLELIFSPNKPISSQKDYLINYVNNITPKIIAPKVAKSFLKCAKKDYFWLNLKNSFSFNFVLDSISPNLNVNMDLKKFESIAYIFSNIIDSKSVFTAKHSKNISELAYNTAKYLNYSEEKCLKMKIAGLLHDIGKLAIPTKILDKRASLTEEEFYLMKSHVYYTKVILNRINNIEDIAAWASNHHEKLNGKGYVMGYTAKDLDEESRILAVCDIYQALTEERPYKKAFSNEKAFSIINEMGNNNLICKNAINSFKHSIGLNDNI</sequence>
<accession>A0A240AXC9</accession>
<feature type="domain" description="HD-GYP" evidence="1">
    <location>
        <begin position="225"/>
        <end position="415"/>
    </location>
</feature>
<keyword evidence="2" id="KW-0378">Hydrolase</keyword>
<dbReference type="SMART" id="SM00471">
    <property type="entry name" value="HDc"/>
    <property type="match status" value="2"/>
</dbReference>
<dbReference type="PANTHER" id="PTHR43155:SF1">
    <property type="entry name" value="3'3'-CGAMP-SPECIFIC PHOSPHODIESTERASE 1"/>
    <property type="match status" value="1"/>
</dbReference>
<dbReference type="InterPro" id="IPR037522">
    <property type="entry name" value="HD_GYP_dom"/>
</dbReference>
<dbReference type="InterPro" id="IPR003607">
    <property type="entry name" value="HD/PDEase_dom"/>
</dbReference>
<evidence type="ECO:0000313" key="2">
    <source>
        <dbReference type="EMBL" id="SQB34530.1"/>
    </source>
</evidence>
<dbReference type="GO" id="GO:0071111">
    <property type="term" value="F:cyclic-guanylate-specific phosphodiesterase activity"/>
    <property type="evidence" value="ECO:0007669"/>
    <property type="project" value="UniProtKB-EC"/>
</dbReference>
<dbReference type="PANTHER" id="PTHR43155">
    <property type="entry name" value="CYCLIC DI-GMP PHOSPHODIESTERASE PA4108-RELATED"/>
    <property type="match status" value="1"/>
</dbReference>
<dbReference type="EC" id="3.1.4.52" evidence="2"/>
<dbReference type="SUPFAM" id="SSF109604">
    <property type="entry name" value="HD-domain/PDEase-like"/>
    <property type="match status" value="2"/>
</dbReference>
<dbReference type="Pfam" id="PF13487">
    <property type="entry name" value="HD_5"/>
    <property type="match status" value="1"/>
</dbReference>
<evidence type="ECO:0000259" key="1">
    <source>
        <dbReference type="PROSITE" id="PS51832"/>
    </source>
</evidence>
<dbReference type="CDD" id="cd00077">
    <property type="entry name" value="HDc"/>
    <property type="match status" value="2"/>
</dbReference>
<organism evidence="2 3">
    <name type="scientific">Clostridium cochlearium</name>
    <dbReference type="NCBI Taxonomy" id="1494"/>
    <lineage>
        <taxon>Bacteria</taxon>
        <taxon>Bacillati</taxon>
        <taxon>Bacillota</taxon>
        <taxon>Clostridia</taxon>
        <taxon>Eubacteriales</taxon>
        <taxon>Clostridiaceae</taxon>
        <taxon>Clostridium</taxon>
    </lineage>
</organism>
<dbReference type="Proteomes" id="UP000250223">
    <property type="component" value="Unassembled WGS sequence"/>
</dbReference>
<dbReference type="PROSITE" id="PS51832">
    <property type="entry name" value="HD_GYP"/>
    <property type="match status" value="1"/>
</dbReference>
<dbReference type="AlphaFoldDB" id="A0A240AXC9"/>
<dbReference type="GeneID" id="70578024"/>
<dbReference type="Gene3D" id="1.10.3210.10">
    <property type="entry name" value="Hypothetical protein af1432"/>
    <property type="match status" value="2"/>
</dbReference>
<dbReference type="NCBIfam" id="TIGR00277">
    <property type="entry name" value="HDIG"/>
    <property type="match status" value="1"/>
</dbReference>
<gene>
    <name evidence="2" type="primary">rpfG_2</name>
    <name evidence="2" type="ORF">NCTC13028_01442</name>
</gene>
<name>A0A240AXC9_CLOCO</name>
<evidence type="ECO:0000313" key="3">
    <source>
        <dbReference type="Proteomes" id="UP000250223"/>
    </source>
</evidence>
<reference evidence="2 3" key="1">
    <citation type="submission" date="2018-06" db="EMBL/GenBank/DDBJ databases">
        <authorList>
            <consortium name="Pathogen Informatics"/>
            <person name="Doyle S."/>
        </authorList>
    </citation>
    <scope>NUCLEOTIDE SEQUENCE [LARGE SCALE GENOMIC DNA]</scope>
    <source>
        <strain evidence="2 3">NCTC13028</strain>
    </source>
</reference>
<dbReference type="RefSeq" id="WP_095178211.1">
    <property type="nucleotide sequence ID" value="NZ_LT906477.1"/>
</dbReference>